<evidence type="ECO:0000313" key="2">
    <source>
        <dbReference type="EMBL" id="GCL64709.1"/>
    </source>
</evidence>
<evidence type="ECO:0000313" key="3">
    <source>
        <dbReference type="Proteomes" id="UP000301751"/>
    </source>
</evidence>
<evidence type="ECO:0000259" key="1">
    <source>
        <dbReference type="PROSITE" id="PS51707"/>
    </source>
</evidence>
<feature type="domain" description="CYTH" evidence="1">
    <location>
        <begin position="2"/>
        <end position="170"/>
    </location>
</feature>
<accession>A0A480ASQ9</accession>
<dbReference type="InterPro" id="IPR023577">
    <property type="entry name" value="CYTH_domain"/>
</dbReference>
<name>A0A480ASQ9_9BURK</name>
<dbReference type="AlphaFoldDB" id="A0A480ASQ9"/>
<organism evidence="2 3">
    <name type="scientific">Pseudaquabacterium pictum</name>
    <dbReference type="NCBI Taxonomy" id="2315236"/>
    <lineage>
        <taxon>Bacteria</taxon>
        <taxon>Pseudomonadati</taxon>
        <taxon>Pseudomonadota</taxon>
        <taxon>Betaproteobacteria</taxon>
        <taxon>Burkholderiales</taxon>
        <taxon>Sphaerotilaceae</taxon>
        <taxon>Pseudaquabacterium</taxon>
    </lineage>
</organism>
<dbReference type="InterPro" id="IPR008173">
    <property type="entry name" value="Adenylyl_cyclase_CyaB"/>
</dbReference>
<dbReference type="CDD" id="cd07890">
    <property type="entry name" value="CYTH-like_AC_IV-like"/>
    <property type="match status" value="1"/>
</dbReference>
<dbReference type="SUPFAM" id="SSF55154">
    <property type="entry name" value="CYTH-like phosphatases"/>
    <property type="match status" value="1"/>
</dbReference>
<comment type="caution">
    <text evidence="2">The sequence shown here is derived from an EMBL/GenBank/DDBJ whole genome shotgun (WGS) entry which is preliminary data.</text>
</comment>
<dbReference type="OrthoDB" id="271656at2"/>
<gene>
    <name evidence="2" type="ORF">AQPW35_37900</name>
</gene>
<dbReference type="PROSITE" id="PS51707">
    <property type="entry name" value="CYTH"/>
    <property type="match status" value="1"/>
</dbReference>
<dbReference type="SMART" id="SM01118">
    <property type="entry name" value="CYTH"/>
    <property type="match status" value="1"/>
</dbReference>
<keyword evidence="3" id="KW-1185">Reference proteome</keyword>
<proteinExistence type="predicted"/>
<protein>
    <submittedName>
        <fullName evidence="2">Adenylate cyclase</fullName>
    </submittedName>
</protein>
<dbReference type="Pfam" id="PF01928">
    <property type="entry name" value="CYTH"/>
    <property type="match status" value="1"/>
</dbReference>
<dbReference type="InterPro" id="IPR033469">
    <property type="entry name" value="CYTH-like_dom_sf"/>
</dbReference>
<dbReference type="PANTHER" id="PTHR21028:SF2">
    <property type="entry name" value="CYTH DOMAIN-CONTAINING PROTEIN"/>
    <property type="match status" value="1"/>
</dbReference>
<dbReference type="EMBL" id="BJCL01000011">
    <property type="protein sequence ID" value="GCL64709.1"/>
    <property type="molecule type" value="Genomic_DNA"/>
</dbReference>
<dbReference type="Proteomes" id="UP000301751">
    <property type="component" value="Unassembled WGS sequence"/>
</dbReference>
<reference evidence="3" key="1">
    <citation type="submission" date="2019-03" db="EMBL/GenBank/DDBJ databases">
        <title>Aquabacterium pictum sp.nov., the first bacteriochlorophyll a-containing freshwater bacterium in the genus Aquabacterium of the class Betaproteobacteria.</title>
        <authorList>
            <person name="Hirose S."/>
            <person name="Tank M."/>
            <person name="Hara E."/>
            <person name="Tamaki H."/>
            <person name="Takaichi S."/>
            <person name="Haruta S."/>
            <person name="Hanada S."/>
        </authorList>
    </citation>
    <scope>NUCLEOTIDE SEQUENCE [LARGE SCALE GENOMIC DNA]</scope>
    <source>
        <strain evidence="3">W35</strain>
    </source>
</reference>
<dbReference type="RefSeq" id="WP_137734441.1">
    <property type="nucleotide sequence ID" value="NZ_BJCL01000011.1"/>
</dbReference>
<dbReference type="PANTHER" id="PTHR21028">
    <property type="entry name" value="SI:CH211-156B7.4"/>
    <property type="match status" value="1"/>
</dbReference>
<dbReference type="Gene3D" id="2.40.320.10">
    <property type="entry name" value="Hypothetical Protein Pfu-838710-001"/>
    <property type="match status" value="1"/>
</dbReference>
<sequence length="176" mass="19097">MPANVEIKARIASVDALLPLAQALSDDKHLQRIHQDDSFFAVPHGRLKLRVFSDGSGELIHYHRPDAAGPKLSDYVLVPVADPDSLREALTRACGLVGRVRKHRILVLVGPTRIHLDQVEGLGEFLELEVVLQPGQTEADGTAIAHDLMARLGVEPSQLLQGAYLDLLRAQGAGGR</sequence>